<dbReference type="AlphaFoldDB" id="A0A1G9DLS8"/>
<sequence length="186" mass="20196">MILITWVKKGALPAGRYTRRARRTEVLVVGQQDSGGRTGSVTACDRNPEHGGRVGWNLLVEPRRSLAYISFTGPICTIHRPFAQGIGVLPPQCVDPDVCRLPAKPLTGSRSHCRLSRARPGCPAWHNRRRRPPGGSGARLALIRHDLHEGDARGAVNADVDELPANAEMPVDRACPPSSDAMPHLD</sequence>
<evidence type="ECO:0000313" key="3">
    <source>
        <dbReference type="Proteomes" id="UP000198894"/>
    </source>
</evidence>
<dbReference type="Proteomes" id="UP000198894">
    <property type="component" value="Unassembled WGS sequence"/>
</dbReference>
<gene>
    <name evidence="2" type="ORF">SAMN05428953_11854</name>
</gene>
<reference evidence="3" key="1">
    <citation type="submission" date="2016-10" db="EMBL/GenBank/DDBJ databases">
        <authorList>
            <person name="Varghese N."/>
            <person name="Submissions S."/>
        </authorList>
    </citation>
    <scope>NUCLEOTIDE SEQUENCE [LARGE SCALE GENOMIC DNA]</scope>
    <source>
        <strain evidence="3">CGMCC 1.11022</strain>
    </source>
</reference>
<organism evidence="2 3">
    <name type="scientific">Mesorhizobium muleiense</name>
    <dbReference type="NCBI Taxonomy" id="1004279"/>
    <lineage>
        <taxon>Bacteria</taxon>
        <taxon>Pseudomonadati</taxon>
        <taxon>Pseudomonadota</taxon>
        <taxon>Alphaproteobacteria</taxon>
        <taxon>Hyphomicrobiales</taxon>
        <taxon>Phyllobacteriaceae</taxon>
        <taxon>Mesorhizobium</taxon>
    </lineage>
</organism>
<dbReference type="EMBL" id="FNEE01000018">
    <property type="protein sequence ID" value="SDK64715.1"/>
    <property type="molecule type" value="Genomic_DNA"/>
</dbReference>
<protein>
    <submittedName>
        <fullName evidence="2">Uncharacterized protein</fullName>
    </submittedName>
</protein>
<name>A0A1G9DLS8_9HYPH</name>
<evidence type="ECO:0000313" key="2">
    <source>
        <dbReference type="EMBL" id="SDK64715.1"/>
    </source>
</evidence>
<accession>A0A1G9DLS8</accession>
<keyword evidence="3" id="KW-1185">Reference proteome</keyword>
<feature type="region of interest" description="Disordered" evidence="1">
    <location>
        <begin position="167"/>
        <end position="186"/>
    </location>
</feature>
<proteinExistence type="predicted"/>
<evidence type="ECO:0000256" key="1">
    <source>
        <dbReference type="SAM" id="MobiDB-lite"/>
    </source>
</evidence>